<dbReference type="AlphaFoldDB" id="A0A7W9PNN2"/>
<reference evidence="1 2" key="1">
    <citation type="submission" date="2020-08" db="EMBL/GenBank/DDBJ databases">
        <title>Genomic Encyclopedia of Type Strains, Phase III (KMG-III): the genomes of soil and plant-associated and newly described type strains.</title>
        <authorList>
            <person name="Whitman W."/>
        </authorList>
    </citation>
    <scope>NUCLEOTIDE SEQUENCE [LARGE SCALE GENOMIC DNA]</scope>
    <source>
        <strain evidence="1 2">CECT 3313</strain>
    </source>
</reference>
<proteinExistence type="predicted"/>
<sequence length="41" mass="4386">MRLGIGTNGTTRAQIRANANVNAIGQFYGTVQELRAVLGPR</sequence>
<dbReference type="EMBL" id="JACHJK010000001">
    <property type="protein sequence ID" value="MBB5924995.1"/>
    <property type="molecule type" value="Genomic_DNA"/>
</dbReference>
<evidence type="ECO:0000313" key="2">
    <source>
        <dbReference type="Proteomes" id="UP000585836"/>
    </source>
</evidence>
<keyword evidence="2" id="KW-1185">Reference proteome</keyword>
<dbReference type="RefSeq" id="WP_263978377.1">
    <property type="nucleotide sequence ID" value="NZ_BAAAWF010000085.1"/>
</dbReference>
<gene>
    <name evidence="1" type="ORF">FHS34_000430</name>
</gene>
<accession>A0A7W9PNN2</accession>
<organism evidence="1 2">
    <name type="scientific">Streptomyces echinatus</name>
    <dbReference type="NCBI Taxonomy" id="67293"/>
    <lineage>
        <taxon>Bacteria</taxon>
        <taxon>Bacillati</taxon>
        <taxon>Actinomycetota</taxon>
        <taxon>Actinomycetes</taxon>
        <taxon>Kitasatosporales</taxon>
        <taxon>Streptomycetaceae</taxon>
        <taxon>Streptomyces</taxon>
    </lineage>
</organism>
<evidence type="ECO:0000313" key="1">
    <source>
        <dbReference type="EMBL" id="MBB5924995.1"/>
    </source>
</evidence>
<comment type="caution">
    <text evidence="1">The sequence shown here is derived from an EMBL/GenBank/DDBJ whole genome shotgun (WGS) entry which is preliminary data.</text>
</comment>
<dbReference type="Proteomes" id="UP000585836">
    <property type="component" value="Unassembled WGS sequence"/>
</dbReference>
<protein>
    <submittedName>
        <fullName evidence="1">Uncharacterized protein</fullName>
    </submittedName>
</protein>
<name>A0A7W9PNN2_9ACTN</name>